<gene>
    <name evidence="2" type="ORF">BOTNAR_0088g00050</name>
</gene>
<dbReference type="OrthoDB" id="10527978at2759"/>
<evidence type="ECO:0000313" key="3">
    <source>
        <dbReference type="Proteomes" id="UP000297452"/>
    </source>
</evidence>
<name>A0A4Z1ISZ7_9HELO</name>
<comment type="caution">
    <text evidence="2">The sequence shown here is derived from an EMBL/GenBank/DDBJ whole genome shotgun (WGS) entry which is preliminary data.</text>
</comment>
<dbReference type="EMBL" id="PQXJ01000088">
    <property type="protein sequence ID" value="TGO64476.1"/>
    <property type="molecule type" value="Genomic_DNA"/>
</dbReference>
<feature type="compositionally biased region" description="Gly residues" evidence="1">
    <location>
        <begin position="139"/>
        <end position="151"/>
    </location>
</feature>
<organism evidence="2 3">
    <name type="scientific">Botryotinia narcissicola</name>
    <dbReference type="NCBI Taxonomy" id="278944"/>
    <lineage>
        <taxon>Eukaryota</taxon>
        <taxon>Fungi</taxon>
        <taxon>Dikarya</taxon>
        <taxon>Ascomycota</taxon>
        <taxon>Pezizomycotina</taxon>
        <taxon>Leotiomycetes</taxon>
        <taxon>Helotiales</taxon>
        <taxon>Sclerotiniaceae</taxon>
        <taxon>Botryotinia</taxon>
    </lineage>
</organism>
<accession>A0A4Z1ISZ7</accession>
<sequence length="157" mass="16835">MGRKNQKQARKFKPKPRRATPGERRARKEAEEKNLQSATAEAATIRTFSGANEIGEEGTRDDDMEMGPRSTVDAASAASNVHFSRPWSCGKKGDGGDDGDGNEEEADREDVGGEEEEMTQSCFGGGDWRDNKDRDDFGDGSGGVTLGGLFGGPAMMV</sequence>
<dbReference type="Proteomes" id="UP000297452">
    <property type="component" value="Unassembled WGS sequence"/>
</dbReference>
<feature type="compositionally biased region" description="Basic and acidic residues" evidence="1">
    <location>
        <begin position="20"/>
        <end position="34"/>
    </location>
</feature>
<dbReference type="AlphaFoldDB" id="A0A4Z1ISZ7"/>
<evidence type="ECO:0000313" key="2">
    <source>
        <dbReference type="EMBL" id="TGO64476.1"/>
    </source>
</evidence>
<feature type="compositionally biased region" description="Acidic residues" evidence="1">
    <location>
        <begin position="54"/>
        <end position="65"/>
    </location>
</feature>
<protein>
    <submittedName>
        <fullName evidence="2">Uncharacterized protein</fullName>
    </submittedName>
</protein>
<evidence type="ECO:0000256" key="1">
    <source>
        <dbReference type="SAM" id="MobiDB-lite"/>
    </source>
</evidence>
<feature type="region of interest" description="Disordered" evidence="1">
    <location>
        <begin position="1"/>
        <end position="157"/>
    </location>
</feature>
<reference evidence="2 3" key="1">
    <citation type="submission" date="2017-12" db="EMBL/GenBank/DDBJ databases">
        <title>Comparative genomics of Botrytis spp.</title>
        <authorList>
            <person name="Valero-Jimenez C.A."/>
            <person name="Tapia P."/>
            <person name="Veloso J."/>
            <person name="Silva-Moreno E."/>
            <person name="Staats M."/>
            <person name="Valdes J.H."/>
            <person name="Van Kan J.A.L."/>
        </authorList>
    </citation>
    <scope>NUCLEOTIDE SEQUENCE [LARGE SCALE GENOMIC DNA]</scope>
    <source>
        <strain evidence="2 3">MUCL2120</strain>
    </source>
</reference>
<proteinExistence type="predicted"/>
<feature type="compositionally biased region" description="Basic residues" evidence="1">
    <location>
        <begin position="1"/>
        <end position="18"/>
    </location>
</feature>
<feature type="compositionally biased region" description="Acidic residues" evidence="1">
    <location>
        <begin position="96"/>
        <end position="118"/>
    </location>
</feature>
<feature type="compositionally biased region" description="Basic and acidic residues" evidence="1">
    <location>
        <begin position="127"/>
        <end position="137"/>
    </location>
</feature>
<keyword evidence="3" id="KW-1185">Reference proteome</keyword>